<name>A0ABX0MGM2_9BURK</name>
<dbReference type="Proteomes" id="UP000819052">
    <property type="component" value="Unassembled WGS sequence"/>
</dbReference>
<evidence type="ECO:0000259" key="3">
    <source>
        <dbReference type="PROSITE" id="PS50110"/>
    </source>
</evidence>
<evidence type="ECO:0000313" key="5">
    <source>
        <dbReference type="EMBL" id="NHZ43412.1"/>
    </source>
</evidence>
<feature type="domain" description="Response regulatory" evidence="3">
    <location>
        <begin position="69"/>
        <end position="184"/>
    </location>
</feature>
<dbReference type="InterPro" id="IPR007492">
    <property type="entry name" value="LytTR_DNA-bd_dom"/>
</dbReference>
<dbReference type="SMART" id="SM00850">
    <property type="entry name" value="LytTR"/>
    <property type="match status" value="1"/>
</dbReference>
<feature type="modified residue" description="4-aspartylphosphate" evidence="1">
    <location>
        <position position="121"/>
    </location>
</feature>
<dbReference type="PANTHER" id="PTHR37299:SF1">
    <property type="entry name" value="STAGE 0 SPORULATION PROTEIN A HOMOLOG"/>
    <property type="match status" value="1"/>
</dbReference>
<accession>A0ABX0MGM2</accession>
<dbReference type="PANTHER" id="PTHR37299">
    <property type="entry name" value="TRANSCRIPTIONAL REGULATOR-RELATED"/>
    <property type="match status" value="1"/>
</dbReference>
<proteinExistence type="predicted"/>
<dbReference type="Pfam" id="PF00072">
    <property type="entry name" value="Response_reg"/>
    <property type="match status" value="1"/>
</dbReference>
<protein>
    <submittedName>
        <fullName evidence="5">Response regulator transcription factor</fullName>
    </submittedName>
</protein>
<dbReference type="SUPFAM" id="SSF52172">
    <property type="entry name" value="CheY-like"/>
    <property type="match status" value="1"/>
</dbReference>
<reference evidence="5 6" key="1">
    <citation type="submission" date="2019-09" db="EMBL/GenBank/DDBJ databases">
        <title>Taxonomy of Antarctic Massilia spp.: description of Massilia rubra sp. nov., Massilia aquatica sp. nov., Massilia mucilaginosa sp. nov., Massilia frigida sp. nov. isolated from streams, lakes and regoliths.</title>
        <authorList>
            <person name="Holochova P."/>
            <person name="Sedlacek I."/>
            <person name="Kralova S."/>
            <person name="Maslanova I."/>
            <person name="Busse H.-J."/>
            <person name="Stankova E."/>
            <person name="Vrbovska V."/>
            <person name="Kovarovic V."/>
            <person name="Bartak M."/>
            <person name="Svec P."/>
            <person name="Pantucek R."/>
        </authorList>
    </citation>
    <scope>NUCLEOTIDE SEQUENCE [LARGE SCALE GENOMIC DNA]</scope>
    <source>
        <strain evidence="5 6">CCM 8693</strain>
    </source>
</reference>
<keyword evidence="6" id="KW-1185">Reference proteome</keyword>
<dbReference type="InterPro" id="IPR046947">
    <property type="entry name" value="LytR-like"/>
</dbReference>
<dbReference type="EMBL" id="VVIW01000019">
    <property type="protein sequence ID" value="NHZ43412.1"/>
    <property type="molecule type" value="Genomic_DNA"/>
</dbReference>
<dbReference type="Pfam" id="PF04397">
    <property type="entry name" value="LytTR"/>
    <property type="match status" value="1"/>
</dbReference>
<dbReference type="PROSITE" id="PS50110">
    <property type="entry name" value="RESPONSE_REGULATORY"/>
    <property type="match status" value="1"/>
</dbReference>
<dbReference type="SMART" id="SM00448">
    <property type="entry name" value="REC"/>
    <property type="match status" value="1"/>
</dbReference>
<feature type="compositionally biased region" description="Low complexity" evidence="2">
    <location>
        <begin position="12"/>
        <end position="28"/>
    </location>
</feature>
<sequence>MHRSERHRRGTGQRPAQAGRRGRAIQPARAPAQCVWRVGSGTIARKRTLRDYRAPAAATERNTAIDHPRALIADDEPHLLDYLQTQLATAWPQLRIVGKAGNGIEALRLIDELSPDVVFLDIQMPGLNGLDLAQRLGSDGKAPHIVFVTAHHEYAVDAFEHAALDYLLKPTTVERLAKTVAKLKLALRAPAPAVVPDALRALLQQLAAPVAAAPAPAPLQWIRAAHGDETRLIAIDEVIYFQSNDKYTSVFLQEGECLIRTPLSKLREQLDEARFWQIHRSVIVAAKSVAGTHTDFRGRLVVKLKERGEQLTVSRNYAEQFKQM</sequence>
<organism evidence="5 6">
    <name type="scientific">Massilia aquatica</name>
    <dbReference type="NCBI Taxonomy" id="2609000"/>
    <lineage>
        <taxon>Bacteria</taxon>
        <taxon>Pseudomonadati</taxon>
        <taxon>Pseudomonadota</taxon>
        <taxon>Betaproteobacteria</taxon>
        <taxon>Burkholderiales</taxon>
        <taxon>Oxalobacteraceae</taxon>
        <taxon>Telluria group</taxon>
        <taxon>Massilia</taxon>
    </lineage>
</organism>
<dbReference type="InterPro" id="IPR011006">
    <property type="entry name" value="CheY-like_superfamily"/>
</dbReference>
<dbReference type="InterPro" id="IPR001789">
    <property type="entry name" value="Sig_transdc_resp-reg_receiver"/>
</dbReference>
<feature type="compositionally biased region" description="Basic residues" evidence="2">
    <location>
        <begin position="1"/>
        <end position="11"/>
    </location>
</feature>
<feature type="region of interest" description="Disordered" evidence="2">
    <location>
        <begin position="1"/>
        <end position="28"/>
    </location>
</feature>
<evidence type="ECO:0000313" key="6">
    <source>
        <dbReference type="Proteomes" id="UP000819052"/>
    </source>
</evidence>
<feature type="domain" description="HTH LytTR-type" evidence="4">
    <location>
        <begin position="232"/>
        <end position="324"/>
    </location>
</feature>
<dbReference type="Gene3D" id="2.40.50.1020">
    <property type="entry name" value="LytTr DNA-binding domain"/>
    <property type="match status" value="1"/>
</dbReference>
<evidence type="ECO:0000256" key="1">
    <source>
        <dbReference type="PROSITE-ProRule" id="PRU00169"/>
    </source>
</evidence>
<gene>
    <name evidence="5" type="ORF">F1609_25040</name>
</gene>
<evidence type="ECO:0000256" key="2">
    <source>
        <dbReference type="SAM" id="MobiDB-lite"/>
    </source>
</evidence>
<comment type="caution">
    <text evidence="5">The sequence shown here is derived from an EMBL/GenBank/DDBJ whole genome shotgun (WGS) entry which is preliminary data.</text>
</comment>
<keyword evidence="1" id="KW-0597">Phosphoprotein</keyword>
<dbReference type="Gene3D" id="3.40.50.2300">
    <property type="match status" value="1"/>
</dbReference>
<evidence type="ECO:0000259" key="4">
    <source>
        <dbReference type="PROSITE" id="PS50930"/>
    </source>
</evidence>
<dbReference type="PROSITE" id="PS50930">
    <property type="entry name" value="HTH_LYTTR"/>
    <property type="match status" value="1"/>
</dbReference>